<dbReference type="InterPro" id="IPR007374">
    <property type="entry name" value="ASCH_domain"/>
</dbReference>
<dbReference type="Proteomes" id="UP001230908">
    <property type="component" value="Unassembled WGS sequence"/>
</dbReference>
<evidence type="ECO:0000259" key="1">
    <source>
        <dbReference type="SMART" id="SM01022"/>
    </source>
</evidence>
<dbReference type="RefSeq" id="WP_308711594.1">
    <property type="nucleotide sequence ID" value="NZ_JAVHUY010000005.1"/>
</dbReference>
<proteinExistence type="predicted"/>
<gene>
    <name evidence="2" type="ORF">RB614_07300</name>
</gene>
<feature type="domain" description="ASCH" evidence="1">
    <location>
        <begin position="1"/>
        <end position="91"/>
    </location>
</feature>
<dbReference type="SMART" id="SM01022">
    <property type="entry name" value="ASCH"/>
    <property type="match status" value="1"/>
</dbReference>
<evidence type="ECO:0000313" key="3">
    <source>
        <dbReference type="Proteomes" id="UP001230908"/>
    </source>
</evidence>
<sequence length="193" mass="20685">MLFERRLRDGIAEGTITAALRRWRRPQVVAGRTYRTGAGLVEVTAADPVRPEDLTPADARAAGFESVATLLAQLHGPADGHLYLLRLRRVDGPDPRAALAADDRLDEAGVAAIDLRLARLDHASTRGPWTAAALHAIADHPGVRAGDLAATLGRDVPSFKADVRKLKALGLTESLEVGYRLSPRGAAYIAHRP</sequence>
<keyword evidence="3" id="KW-1185">Reference proteome</keyword>
<reference evidence="2 3" key="1">
    <citation type="submission" date="2023-08" db="EMBL/GenBank/DDBJ databases">
        <title>Phytohabitans sansha sp. nov., isolated from marine sediment.</title>
        <authorList>
            <person name="Zhao Y."/>
            <person name="Yi K."/>
        </authorList>
    </citation>
    <scope>NUCLEOTIDE SEQUENCE [LARGE SCALE GENOMIC DNA]</scope>
    <source>
        <strain evidence="2 3">ZYX-F-186</strain>
    </source>
</reference>
<accession>A0ABU0ZEF0</accession>
<evidence type="ECO:0000313" key="2">
    <source>
        <dbReference type="EMBL" id="MDQ7904327.1"/>
    </source>
</evidence>
<organism evidence="2 3">
    <name type="scientific">Phytohabitans maris</name>
    <dbReference type="NCBI Taxonomy" id="3071409"/>
    <lineage>
        <taxon>Bacteria</taxon>
        <taxon>Bacillati</taxon>
        <taxon>Actinomycetota</taxon>
        <taxon>Actinomycetes</taxon>
        <taxon>Micromonosporales</taxon>
        <taxon>Micromonosporaceae</taxon>
    </lineage>
</organism>
<dbReference type="EMBL" id="JAVHUY010000005">
    <property type="protein sequence ID" value="MDQ7904327.1"/>
    <property type="molecule type" value="Genomic_DNA"/>
</dbReference>
<dbReference type="SUPFAM" id="SSF46785">
    <property type="entry name" value="Winged helix' DNA-binding domain"/>
    <property type="match status" value="1"/>
</dbReference>
<dbReference type="InterPro" id="IPR036390">
    <property type="entry name" value="WH_DNA-bd_sf"/>
</dbReference>
<name>A0ABU0ZEF0_9ACTN</name>
<comment type="caution">
    <text evidence="2">The sequence shown here is derived from an EMBL/GenBank/DDBJ whole genome shotgun (WGS) entry which is preliminary data.</text>
</comment>
<protein>
    <recommendedName>
        <fullName evidence="1">ASCH domain-containing protein</fullName>
    </recommendedName>
</protein>